<dbReference type="InterPro" id="IPR011041">
    <property type="entry name" value="Quinoprot_gluc/sorb_DH_b-prop"/>
</dbReference>
<evidence type="ECO:0000256" key="1">
    <source>
        <dbReference type="SAM" id="SignalP"/>
    </source>
</evidence>
<feature type="signal peptide" evidence="1">
    <location>
        <begin position="1"/>
        <end position="20"/>
    </location>
</feature>
<proteinExistence type="predicted"/>
<feature type="domain" description="Glucose/Sorbosone dehydrogenase" evidence="2">
    <location>
        <begin position="44"/>
        <end position="339"/>
    </location>
</feature>
<dbReference type="Pfam" id="PF07995">
    <property type="entry name" value="GSDH"/>
    <property type="match status" value="1"/>
</dbReference>
<evidence type="ECO:0000313" key="3">
    <source>
        <dbReference type="EMBL" id="SEN19102.1"/>
    </source>
</evidence>
<dbReference type="PROSITE" id="PS51257">
    <property type="entry name" value="PROKAR_LIPOPROTEIN"/>
    <property type="match status" value="1"/>
</dbReference>
<dbReference type="AlphaFoldDB" id="A0A1H8EHZ8"/>
<dbReference type="RefSeq" id="WP_089967643.1">
    <property type="nucleotide sequence ID" value="NZ_FOCQ01000007.1"/>
</dbReference>
<dbReference type="PANTHER" id="PTHR19328:SF13">
    <property type="entry name" value="HIPL1 PROTEIN"/>
    <property type="match status" value="1"/>
</dbReference>
<dbReference type="EMBL" id="FOCQ01000007">
    <property type="protein sequence ID" value="SEN19102.1"/>
    <property type="molecule type" value="Genomic_DNA"/>
</dbReference>
<keyword evidence="4" id="KW-1185">Reference proteome</keyword>
<reference evidence="3 4" key="1">
    <citation type="submission" date="2016-10" db="EMBL/GenBank/DDBJ databases">
        <authorList>
            <person name="de Groot N.N."/>
        </authorList>
    </citation>
    <scope>NUCLEOTIDE SEQUENCE [LARGE SCALE GENOMIC DNA]</scope>
    <source>
        <strain evidence="3 4">DSM 46701</strain>
    </source>
</reference>
<dbReference type="OrthoDB" id="9770043at2"/>
<dbReference type="SUPFAM" id="SSF50952">
    <property type="entry name" value="Soluble quinoprotein glucose dehydrogenase"/>
    <property type="match status" value="1"/>
</dbReference>
<dbReference type="Gene3D" id="2.120.10.30">
    <property type="entry name" value="TolB, C-terminal domain"/>
    <property type="match status" value="1"/>
</dbReference>
<dbReference type="PANTHER" id="PTHR19328">
    <property type="entry name" value="HEDGEHOG-INTERACTING PROTEIN"/>
    <property type="match status" value="1"/>
</dbReference>
<dbReference type="Proteomes" id="UP000199695">
    <property type="component" value="Unassembled WGS sequence"/>
</dbReference>
<dbReference type="InterPro" id="IPR011042">
    <property type="entry name" value="6-blade_b-propeller_TolB-like"/>
</dbReference>
<organism evidence="3 4">
    <name type="scientific">Lihuaxuella thermophila</name>
    <dbReference type="NCBI Taxonomy" id="1173111"/>
    <lineage>
        <taxon>Bacteria</taxon>
        <taxon>Bacillati</taxon>
        <taxon>Bacillota</taxon>
        <taxon>Bacilli</taxon>
        <taxon>Bacillales</taxon>
        <taxon>Thermoactinomycetaceae</taxon>
        <taxon>Lihuaxuella</taxon>
    </lineage>
</organism>
<name>A0A1H8EHZ8_9BACL</name>
<protein>
    <submittedName>
        <fullName evidence="3">Glucose/arabinose dehydrogenase, beta-propeller fold</fullName>
    </submittedName>
</protein>
<evidence type="ECO:0000313" key="4">
    <source>
        <dbReference type="Proteomes" id="UP000199695"/>
    </source>
</evidence>
<dbReference type="STRING" id="1173111.SAMN05444955_1075"/>
<feature type="chain" id="PRO_5039454838" evidence="1">
    <location>
        <begin position="21"/>
        <end position="355"/>
    </location>
</feature>
<evidence type="ECO:0000259" key="2">
    <source>
        <dbReference type="Pfam" id="PF07995"/>
    </source>
</evidence>
<gene>
    <name evidence="3" type="ORF">SAMN05444955_1075</name>
</gene>
<keyword evidence="1" id="KW-0732">Signal</keyword>
<sequence length="355" mass="39648">MIRKLLLSFLFSLLILSAAGCTPFSKDQPVTETEHPSTILASDLQIPWSIAKAGSTFYITERPGNIVKVQEGRQERKKVILTKAVYHEGEGGLLGLALSPDFHQTANAYVYHTYLEDGEVWNRLVLVTETDRGWVEQRALLEKIPGSRFHNGGRIKIGPDQHLYVTTGDAGEEEKAQDLQTWHGKILRMTLDGKVPPDNPFPHSYVYSYGHRNPQGLSWSTDGVLYSSEHGPSSIPGGHDELNRIEKGKNYGWPEIIGDEQKANMLVPLYHSGDDTWAPSGISVYKDAVYAAGLRGQQILKFSLSTKKAETIFEGEGRLRDIYIEDGVAYVLTNNTDGRGSPRDKDDRLLRIQLK</sequence>
<dbReference type="InterPro" id="IPR012938">
    <property type="entry name" value="Glc/Sorbosone_DH"/>
</dbReference>
<accession>A0A1H8EHZ8</accession>